<dbReference type="AlphaFoldDB" id="A0A5N0TIQ8"/>
<evidence type="ECO:0000313" key="1">
    <source>
        <dbReference type="EMBL" id="KAA9133766.1"/>
    </source>
</evidence>
<dbReference type="Proteomes" id="UP000326838">
    <property type="component" value="Unassembled WGS sequence"/>
</dbReference>
<name>A0A5N0TIQ8_9MICO</name>
<organism evidence="1 2">
    <name type="scientific">Microbacterium caowuchunii</name>
    <dbReference type="NCBI Taxonomy" id="2614638"/>
    <lineage>
        <taxon>Bacteria</taxon>
        <taxon>Bacillati</taxon>
        <taxon>Actinomycetota</taxon>
        <taxon>Actinomycetes</taxon>
        <taxon>Micrococcales</taxon>
        <taxon>Microbacteriaceae</taxon>
        <taxon>Microbacterium</taxon>
    </lineage>
</organism>
<evidence type="ECO:0000313" key="2">
    <source>
        <dbReference type="Proteomes" id="UP000326838"/>
    </source>
</evidence>
<protein>
    <submittedName>
        <fullName evidence="1">Uncharacterized protein</fullName>
    </submittedName>
</protein>
<proteinExistence type="predicted"/>
<comment type="caution">
    <text evidence="1">The sequence shown here is derived from an EMBL/GenBank/DDBJ whole genome shotgun (WGS) entry which is preliminary data.</text>
</comment>
<gene>
    <name evidence="1" type="ORF">F6B40_08425</name>
</gene>
<dbReference type="EMBL" id="VYUY01000009">
    <property type="protein sequence ID" value="KAA9133766.1"/>
    <property type="molecule type" value="Genomic_DNA"/>
</dbReference>
<accession>A0A5N0TIQ8</accession>
<reference evidence="2" key="1">
    <citation type="submission" date="2019-09" db="EMBL/GenBank/DDBJ databases">
        <title>Mumia zhuanghuii sp. nov. isolated from the intestinal contents of plateau pika (Ochotona curzoniae) in the Qinghai-Tibet plateau of China.</title>
        <authorList>
            <person name="Tian Z."/>
        </authorList>
    </citation>
    <scope>NUCLEOTIDE SEQUENCE [LARGE SCALE GENOMIC DNA]</scope>
    <source>
        <strain evidence="2">L-033</strain>
    </source>
</reference>
<keyword evidence="2" id="KW-1185">Reference proteome</keyword>
<dbReference type="RefSeq" id="WP_150893074.1">
    <property type="nucleotide sequence ID" value="NZ_VYUY01000009.1"/>
</dbReference>
<sequence>MTRVIARIPAARGRVERITVQVRVEDIPDGVAVDVADVQLQGGADPSGVVPHPSDVAVRSGQRQFRNGVVTRSDTIIALANPDRASPTRVHVSAAGDVRVGSYRFGAVNGSATADGAAGTATQGWGRVPVVTERSDLQAQVIISRPTHVTVEWVDRM</sequence>